<dbReference type="SUPFAM" id="SSF50998">
    <property type="entry name" value="Quinoprotein alcohol dehydrogenase-like"/>
    <property type="match status" value="1"/>
</dbReference>
<sequence>MTPTVGYHRTTVYHPGSLLICAVGGRVYGLERFTGSIVWKTRIGSKNGLISMFCDLAQSEILFAGVKGKLFALNVIDGTILLKNKLPGMGYEDLSIAVLTNKPTLPPYSPHSDGSTAENFTENSRISHYFPNSMVFVGTHGIVRGLDLKSGQLVWENRLAGAGRGLPSLLFDLMRKMVYVGAGNKVFGLDCETGEAKWERELKHSSVYVTMVLPEV</sequence>
<keyword evidence="3" id="KW-1185">Reference proteome</keyword>
<evidence type="ECO:0000259" key="1">
    <source>
        <dbReference type="Pfam" id="PF13360"/>
    </source>
</evidence>
<accession>A0ABR2W7K4</accession>
<dbReference type="InterPro" id="IPR002372">
    <property type="entry name" value="PQQ_rpt_dom"/>
</dbReference>
<comment type="caution">
    <text evidence="2">The sequence shown here is derived from an EMBL/GenBank/DDBJ whole genome shotgun (WGS) entry which is preliminary data.</text>
</comment>
<dbReference type="InterPro" id="IPR011047">
    <property type="entry name" value="Quinoprotein_ADH-like_sf"/>
</dbReference>
<name>A0ABR2W7K4_9FUNG</name>
<reference evidence="2 3" key="1">
    <citation type="submission" date="2023-04" db="EMBL/GenBank/DDBJ databases">
        <title>Genome of Basidiobolus ranarum AG-B5.</title>
        <authorList>
            <person name="Stajich J.E."/>
            <person name="Carter-House D."/>
            <person name="Gryganskyi A."/>
        </authorList>
    </citation>
    <scope>NUCLEOTIDE SEQUENCE [LARGE SCALE GENOMIC DNA]</scope>
    <source>
        <strain evidence="2 3">AG-B5</strain>
    </source>
</reference>
<dbReference type="Proteomes" id="UP001479436">
    <property type="component" value="Unassembled WGS sequence"/>
</dbReference>
<evidence type="ECO:0000313" key="3">
    <source>
        <dbReference type="Proteomes" id="UP001479436"/>
    </source>
</evidence>
<protein>
    <recommendedName>
        <fullName evidence="1">Pyrrolo-quinoline quinone repeat domain-containing protein</fullName>
    </recommendedName>
</protein>
<dbReference type="InterPro" id="IPR015943">
    <property type="entry name" value="WD40/YVTN_repeat-like_dom_sf"/>
</dbReference>
<dbReference type="EMBL" id="JASJQH010006953">
    <property type="protein sequence ID" value="KAK9722297.1"/>
    <property type="molecule type" value="Genomic_DNA"/>
</dbReference>
<organism evidence="2 3">
    <name type="scientific">Basidiobolus ranarum</name>
    <dbReference type="NCBI Taxonomy" id="34480"/>
    <lineage>
        <taxon>Eukaryota</taxon>
        <taxon>Fungi</taxon>
        <taxon>Fungi incertae sedis</taxon>
        <taxon>Zoopagomycota</taxon>
        <taxon>Entomophthoromycotina</taxon>
        <taxon>Basidiobolomycetes</taxon>
        <taxon>Basidiobolales</taxon>
        <taxon>Basidiobolaceae</taxon>
        <taxon>Basidiobolus</taxon>
    </lineage>
</organism>
<evidence type="ECO:0000313" key="2">
    <source>
        <dbReference type="EMBL" id="KAK9722297.1"/>
    </source>
</evidence>
<feature type="domain" description="Pyrrolo-quinoline quinone repeat" evidence="1">
    <location>
        <begin position="25"/>
        <end position="203"/>
    </location>
</feature>
<proteinExistence type="predicted"/>
<gene>
    <name evidence="2" type="ORF">K7432_002781</name>
</gene>
<dbReference type="Pfam" id="PF13360">
    <property type="entry name" value="PQQ_2"/>
    <property type="match status" value="1"/>
</dbReference>
<dbReference type="Gene3D" id="2.130.10.10">
    <property type="entry name" value="YVTN repeat-like/Quinoprotein amine dehydrogenase"/>
    <property type="match status" value="1"/>
</dbReference>